<dbReference type="STRING" id="453304.ATC03_14835"/>
<dbReference type="RefSeq" id="WP_067878715.1">
    <property type="nucleotide sequence ID" value="NZ_CP013979.1"/>
</dbReference>
<dbReference type="Gene3D" id="1.10.101.10">
    <property type="entry name" value="PGBD-like superfamily/PGBD"/>
    <property type="match status" value="1"/>
</dbReference>
<evidence type="ECO:0000259" key="3">
    <source>
        <dbReference type="Pfam" id="PF01471"/>
    </source>
</evidence>
<dbReference type="PANTHER" id="PTHR32347">
    <property type="entry name" value="EFFLUX SYSTEM COMPONENT YKNX-RELATED"/>
    <property type="match status" value="1"/>
</dbReference>
<feature type="domain" description="Peptidoglycan binding-like" evidence="3">
    <location>
        <begin position="133"/>
        <end position="181"/>
    </location>
</feature>
<accession>A0A191WHM0</accession>
<organism evidence="4 5">
    <name type="scientific">Agromyces aureus</name>
    <dbReference type="NCBI Taxonomy" id="453304"/>
    <lineage>
        <taxon>Bacteria</taxon>
        <taxon>Bacillati</taxon>
        <taxon>Actinomycetota</taxon>
        <taxon>Actinomycetes</taxon>
        <taxon>Micrococcales</taxon>
        <taxon>Microbacteriaceae</taxon>
        <taxon>Agromyces</taxon>
    </lineage>
</organism>
<dbReference type="EMBL" id="CP013979">
    <property type="protein sequence ID" value="ANJ27795.1"/>
    <property type="molecule type" value="Genomic_DNA"/>
</dbReference>
<dbReference type="InterPro" id="IPR050465">
    <property type="entry name" value="UPF0194_transport"/>
</dbReference>
<name>A0A191WHM0_9MICO</name>
<evidence type="ECO:0000313" key="4">
    <source>
        <dbReference type="EMBL" id="ANJ27795.1"/>
    </source>
</evidence>
<reference evidence="4 5" key="1">
    <citation type="journal article" date="2016" name="Int. J. Syst. Evol. Microbiol.">
        <title>Agromyces aureus sp. nov., isolated from the rhizosphere of Salix caprea L. grown in a heavy-metal-contaminated soil.</title>
        <authorList>
            <person name="Corretto E."/>
            <person name="Antonielli L."/>
            <person name="Sessitsch A."/>
            <person name="Compant S."/>
            <person name="Gorfer M."/>
            <person name="Kuffner M."/>
            <person name="Brader G."/>
        </authorList>
    </citation>
    <scope>NUCLEOTIDE SEQUENCE [LARGE SCALE GENOMIC DNA]</scope>
    <source>
        <strain evidence="4 5">AR33</strain>
    </source>
</reference>
<evidence type="ECO:0000256" key="1">
    <source>
        <dbReference type="ARBA" id="ARBA00004196"/>
    </source>
</evidence>
<proteinExistence type="predicted"/>
<gene>
    <name evidence="4" type="ORF">ATC03_14835</name>
</gene>
<dbReference type="InterPro" id="IPR002477">
    <property type="entry name" value="Peptidoglycan-bd-like"/>
</dbReference>
<sequence length="364" mass="37442">MTASSESVKPRRRRAVWWTAGAAVCVIALTGGGLAAANAFGPPPAASEQQREYSTVPIEEGTLSGTRTMPGTLDYAASKDLPSGVGGVLTEVPDAGSQIGVGGALFAVDNVDVYLFHGALPAWRAFERGMGDGPDVKQLEENLKALGFFDEEPDEEFDWDTEAAIEAWQEATGQAETGRIDLGRVVFAPTDLRIAEVKAAVGDAIGPGVAAVKVSGLVKEVKAKLKLADQKLGVVGNQVQLQLPGGVQTTGTITAVGQPVEEENNGMSSVVVPVTIALDDPAAADGIQRANVTVDFPSETRENVLSVPVEALMAVPGGGFGVEIAKSDGTTELVAVEAGLFAGGRVEISGAGIEAGLDVVVPKQ</sequence>
<dbReference type="Gene3D" id="2.40.420.20">
    <property type="match status" value="1"/>
</dbReference>
<dbReference type="KEGG" id="agy:ATC03_14835"/>
<reference evidence="5" key="2">
    <citation type="submission" date="2016-01" db="EMBL/GenBank/DDBJ databases">
        <title>Complete genome sequence of Agromyces aureus AR33T and comparison with related organisms.</title>
        <authorList>
            <person name="Corretto E."/>
            <person name="Antonielli L."/>
            <person name="Sessitsch A."/>
            <person name="Brader G."/>
        </authorList>
    </citation>
    <scope>NUCLEOTIDE SEQUENCE [LARGE SCALE GENOMIC DNA]</scope>
    <source>
        <strain evidence="5">AR33</strain>
    </source>
</reference>
<keyword evidence="2" id="KW-0175">Coiled coil</keyword>
<dbReference type="Proteomes" id="UP000078437">
    <property type="component" value="Chromosome"/>
</dbReference>
<dbReference type="AlphaFoldDB" id="A0A191WHM0"/>
<comment type="subcellular location">
    <subcellularLocation>
        <location evidence="1">Cell envelope</location>
    </subcellularLocation>
</comment>
<keyword evidence="5" id="KW-1185">Reference proteome</keyword>
<evidence type="ECO:0000256" key="2">
    <source>
        <dbReference type="ARBA" id="ARBA00023054"/>
    </source>
</evidence>
<dbReference type="InterPro" id="IPR036366">
    <property type="entry name" value="PGBDSf"/>
</dbReference>
<dbReference type="GO" id="GO:0030313">
    <property type="term" value="C:cell envelope"/>
    <property type="evidence" value="ECO:0007669"/>
    <property type="project" value="UniProtKB-SubCell"/>
</dbReference>
<dbReference type="InterPro" id="IPR036365">
    <property type="entry name" value="PGBD-like_sf"/>
</dbReference>
<evidence type="ECO:0000313" key="5">
    <source>
        <dbReference type="Proteomes" id="UP000078437"/>
    </source>
</evidence>
<dbReference type="SUPFAM" id="SSF47090">
    <property type="entry name" value="PGBD-like"/>
    <property type="match status" value="1"/>
</dbReference>
<dbReference type="Pfam" id="PF01471">
    <property type="entry name" value="PG_binding_1"/>
    <property type="match status" value="1"/>
</dbReference>
<protein>
    <recommendedName>
        <fullName evidence="3">Peptidoglycan binding-like domain-containing protein</fullName>
    </recommendedName>
</protein>